<dbReference type="InterPro" id="IPR013974">
    <property type="entry name" value="SAF"/>
</dbReference>
<dbReference type="EMBL" id="FXAR01000007">
    <property type="protein sequence ID" value="SMG32605.1"/>
    <property type="molecule type" value="Genomic_DNA"/>
</dbReference>
<protein>
    <submittedName>
        <fullName evidence="2">SAF domain-containing protein</fullName>
    </submittedName>
</protein>
<reference evidence="3" key="1">
    <citation type="submission" date="2017-04" db="EMBL/GenBank/DDBJ databases">
        <authorList>
            <person name="Varghese N."/>
            <person name="Submissions S."/>
        </authorList>
    </citation>
    <scope>NUCLEOTIDE SEQUENCE [LARGE SCALE GENOMIC DNA]</scope>
    <source>
        <strain evidence="3">VDS</strain>
    </source>
</reference>
<evidence type="ECO:0000313" key="3">
    <source>
        <dbReference type="Proteomes" id="UP000193309"/>
    </source>
</evidence>
<dbReference type="RefSeq" id="WP_085550099.1">
    <property type="nucleotide sequence ID" value="NZ_FXAR01000007.1"/>
</dbReference>
<dbReference type="CDD" id="cd11614">
    <property type="entry name" value="SAF_CpaB_FlgA_like"/>
    <property type="match status" value="1"/>
</dbReference>
<dbReference type="Proteomes" id="UP000193309">
    <property type="component" value="Unassembled WGS sequence"/>
</dbReference>
<evidence type="ECO:0000313" key="2">
    <source>
        <dbReference type="EMBL" id="SMG32605.1"/>
    </source>
</evidence>
<dbReference type="OrthoDB" id="4410346at2"/>
<organism evidence="2 3">
    <name type="scientific">Corynebacterium pollutisoli</name>
    <dbReference type="NCBI Taxonomy" id="1610489"/>
    <lineage>
        <taxon>Bacteria</taxon>
        <taxon>Bacillati</taxon>
        <taxon>Actinomycetota</taxon>
        <taxon>Actinomycetes</taxon>
        <taxon>Mycobacteriales</taxon>
        <taxon>Corynebacteriaceae</taxon>
        <taxon>Corynebacterium</taxon>
    </lineage>
</organism>
<evidence type="ECO:0000259" key="1">
    <source>
        <dbReference type="SMART" id="SM00858"/>
    </source>
</evidence>
<accession>A0A1X7JWY4</accession>
<gene>
    <name evidence="2" type="ORF">SAMN06295981_2001</name>
</gene>
<keyword evidence="3" id="KW-1185">Reference proteome</keyword>
<dbReference type="Pfam" id="PF08666">
    <property type="entry name" value="SAF"/>
    <property type="match status" value="1"/>
</dbReference>
<dbReference type="AlphaFoldDB" id="A0A1X7JWY4"/>
<name>A0A1X7JWY4_9CORY</name>
<proteinExistence type="predicted"/>
<dbReference type="SMART" id="SM00858">
    <property type="entry name" value="SAF"/>
    <property type="match status" value="1"/>
</dbReference>
<feature type="domain" description="SAF" evidence="1">
    <location>
        <begin position="47"/>
        <end position="109"/>
    </location>
</feature>
<sequence length="208" mass="21557">MADIPPFLSSLRTPGWRRAVFLRRVLAVVLLLAALGLALRDAGAGAPRALVFARPVTAGEALTRDDVALVPVPDPLLPASAVRDPAEAEGRILAVEAAAGEVVTASRFIGTDLSNAFVGEITTIVPVRLAEPEILPLLRHGDSVTILAAVPERTETDVISTGGRVILVDTRESPGTLLLGLPEEEAHAVAAASLSTPLAVVLSSPLPK</sequence>
<dbReference type="STRING" id="1610489.SAMN06295981_2001"/>